<proteinExistence type="predicted"/>
<dbReference type="InterPro" id="IPR058923">
    <property type="entry name" value="RCC1-like_dom"/>
</dbReference>
<dbReference type="PROSITE" id="PS50012">
    <property type="entry name" value="RCC1_3"/>
    <property type="match status" value="4"/>
</dbReference>
<dbReference type="AlphaFoldDB" id="A0A9W8YUJ6"/>
<sequence length="372" mass="38722">MPSNTTTPVLYALGSNGSGQLGIGLNQDVSIPREVLFRPGSEPSSPVVQIAAGGNHTLLLTADGKLYWAGDSSTGACGPLSQEAKAYAAKFIAQEVALPNPENDIAPPVKFIAATWESSIVVQSSTLYTFGAGQKGELGLGQFIVRTPTPTALPSFPPPSTGIVDIAACMSHAVVVLDNGEVWGWGNGRKGQLGPLCKGVAQEPVKVEGLEFKAVKAVCGREFTALFGSRDTGEVCVLGTDKAGVQSSAPERALGWRDVGATWGGVYILNEDGTLLSWGKDDHGQLAPPGLPKLAKLAVGSEHVVALTEDGDVISWGWGEHGNCGPQVENNDVKGRWNTIASQKYIPPGSKITAIGAGCATSWVSLELARQP</sequence>
<evidence type="ECO:0000256" key="2">
    <source>
        <dbReference type="PROSITE-ProRule" id="PRU00235"/>
    </source>
</evidence>
<dbReference type="Pfam" id="PF25390">
    <property type="entry name" value="WD40_RLD"/>
    <property type="match status" value="1"/>
</dbReference>
<accession>A0A9W8YUJ6</accession>
<dbReference type="InterPro" id="IPR051210">
    <property type="entry name" value="Ub_ligase/GEF_domain"/>
</dbReference>
<comment type="caution">
    <text evidence="4">The sequence shown here is derived from an EMBL/GenBank/DDBJ whole genome shotgun (WGS) entry which is preliminary data.</text>
</comment>
<dbReference type="InterPro" id="IPR009091">
    <property type="entry name" value="RCC1/BLIP-II"/>
</dbReference>
<dbReference type="PROSITE" id="PS00626">
    <property type="entry name" value="RCC1_2"/>
    <property type="match status" value="1"/>
</dbReference>
<dbReference type="Gene3D" id="2.130.10.30">
    <property type="entry name" value="Regulator of chromosome condensation 1/beta-lactamase-inhibitor protein II"/>
    <property type="match status" value="2"/>
</dbReference>
<feature type="repeat" description="RCC1" evidence="2">
    <location>
        <begin position="273"/>
        <end position="310"/>
    </location>
</feature>
<gene>
    <name evidence="4" type="primary">ATS1</name>
    <name evidence="4" type="ORF">N0V93_005338</name>
</gene>
<evidence type="ECO:0000259" key="3">
    <source>
        <dbReference type="Pfam" id="PF25390"/>
    </source>
</evidence>
<dbReference type="InterPro" id="IPR000408">
    <property type="entry name" value="Reg_chr_condens"/>
</dbReference>
<evidence type="ECO:0000313" key="5">
    <source>
        <dbReference type="Proteomes" id="UP001140453"/>
    </source>
</evidence>
<dbReference type="PANTHER" id="PTHR22870">
    <property type="entry name" value="REGULATOR OF CHROMOSOME CONDENSATION"/>
    <property type="match status" value="1"/>
</dbReference>
<evidence type="ECO:0000256" key="1">
    <source>
        <dbReference type="ARBA" id="ARBA00022737"/>
    </source>
</evidence>
<keyword evidence="1" id="KW-0677">Repeat</keyword>
<name>A0A9W8YUJ6_9PEZI</name>
<feature type="repeat" description="RCC1" evidence="2">
    <location>
        <begin position="8"/>
        <end position="63"/>
    </location>
</feature>
<dbReference type="OrthoDB" id="5370059at2759"/>
<organism evidence="4 5">
    <name type="scientific">Gnomoniopsis smithogilvyi</name>
    <dbReference type="NCBI Taxonomy" id="1191159"/>
    <lineage>
        <taxon>Eukaryota</taxon>
        <taxon>Fungi</taxon>
        <taxon>Dikarya</taxon>
        <taxon>Ascomycota</taxon>
        <taxon>Pezizomycotina</taxon>
        <taxon>Sordariomycetes</taxon>
        <taxon>Sordariomycetidae</taxon>
        <taxon>Diaporthales</taxon>
        <taxon>Gnomoniaceae</taxon>
        <taxon>Gnomoniopsis</taxon>
    </lineage>
</organism>
<dbReference type="Proteomes" id="UP001140453">
    <property type="component" value="Unassembled WGS sequence"/>
</dbReference>
<protein>
    <submittedName>
        <fullName evidence="4">Alpha tubulin suppressor</fullName>
    </submittedName>
</protein>
<reference evidence="4" key="1">
    <citation type="submission" date="2022-10" db="EMBL/GenBank/DDBJ databases">
        <title>Tapping the CABI collections for fungal endophytes: first genome assemblies for Collariella, Neodidymelliopsis, Ascochyta clinopodiicola, Didymella pomorum, Didymosphaeria variabile, Neocosmospora piperis and Neocucurbitaria cava.</title>
        <authorList>
            <person name="Hill R."/>
        </authorList>
    </citation>
    <scope>NUCLEOTIDE SEQUENCE</scope>
    <source>
        <strain evidence="4">IMI 355082</strain>
    </source>
</reference>
<dbReference type="PANTHER" id="PTHR22870:SF466">
    <property type="entry name" value="ANKYRIN REPEAT-CONTAINING PROTEIN"/>
    <property type="match status" value="1"/>
</dbReference>
<evidence type="ECO:0000313" key="4">
    <source>
        <dbReference type="EMBL" id="KAJ4391718.1"/>
    </source>
</evidence>
<dbReference type="PRINTS" id="PR00633">
    <property type="entry name" value="RCCNDNSATION"/>
</dbReference>
<dbReference type="EMBL" id="JAPEVB010000003">
    <property type="protein sequence ID" value="KAJ4391718.1"/>
    <property type="molecule type" value="Genomic_DNA"/>
</dbReference>
<feature type="domain" description="RCC1-like" evidence="3">
    <location>
        <begin position="10"/>
        <end position="362"/>
    </location>
</feature>
<dbReference type="SUPFAM" id="SSF50985">
    <property type="entry name" value="RCC1/BLIP-II"/>
    <property type="match status" value="1"/>
</dbReference>
<keyword evidence="5" id="KW-1185">Reference proteome</keyword>
<feature type="repeat" description="RCC1" evidence="2">
    <location>
        <begin position="180"/>
        <end position="230"/>
    </location>
</feature>
<feature type="repeat" description="RCC1" evidence="2">
    <location>
        <begin position="125"/>
        <end position="179"/>
    </location>
</feature>